<evidence type="ECO:0000313" key="1">
    <source>
        <dbReference type="EMBL" id="CAD8192497.1"/>
    </source>
</evidence>
<sequence length="254" mass="29793">MNPFSLHWQITDKLNSQIDKQSELFGTALANELNQFKSPFTYKRLAILKAIVCETEQQILQQILEQLSVQQVQGLIKNISQLLEDYSVYINRVYLCNKHLKNKNKILPTDLSVISQICFQIIQDGNLTQIQNSIYEIFARQLNETLCLNPFQIESDAQRACRSHINRKYYQQKFNNMESGFSNQIAQTPNQLTTENCSLFQLQFEKEENQYRALLIQYSNVQKHIHKILKPIKKNLQIDMFEVVASSCQNTFYR</sequence>
<accession>A0A8S1WUP2</accession>
<reference evidence="1" key="1">
    <citation type="submission" date="2021-01" db="EMBL/GenBank/DDBJ databases">
        <authorList>
            <consortium name="Genoscope - CEA"/>
            <person name="William W."/>
        </authorList>
    </citation>
    <scope>NUCLEOTIDE SEQUENCE</scope>
</reference>
<evidence type="ECO:0000313" key="2">
    <source>
        <dbReference type="Proteomes" id="UP000689195"/>
    </source>
</evidence>
<organism evidence="1 2">
    <name type="scientific">Paramecium pentaurelia</name>
    <dbReference type="NCBI Taxonomy" id="43138"/>
    <lineage>
        <taxon>Eukaryota</taxon>
        <taxon>Sar</taxon>
        <taxon>Alveolata</taxon>
        <taxon>Ciliophora</taxon>
        <taxon>Intramacronucleata</taxon>
        <taxon>Oligohymenophorea</taxon>
        <taxon>Peniculida</taxon>
        <taxon>Parameciidae</taxon>
        <taxon>Paramecium</taxon>
    </lineage>
</organism>
<keyword evidence="2" id="KW-1185">Reference proteome</keyword>
<comment type="caution">
    <text evidence="1">The sequence shown here is derived from an EMBL/GenBank/DDBJ whole genome shotgun (WGS) entry which is preliminary data.</text>
</comment>
<protein>
    <submittedName>
        <fullName evidence="1">Uncharacterized protein</fullName>
    </submittedName>
</protein>
<dbReference type="AlphaFoldDB" id="A0A8S1WUP2"/>
<gene>
    <name evidence="1" type="ORF">PPENT_87.1.T1020002</name>
</gene>
<dbReference type="EMBL" id="CAJJDO010000102">
    <property type="protein sequence ID" value="CAD8192497.1"/>
    <property type="molecule type" value="Genomic_DNA"/>
</dbReference>
<dbReference type="Proteomes" id="UP000689195">
    <property type="component" value="Unassembled WGS sequence"/>
</dbReference>
<proteinExistence type="predicted"/>
<name>A0A8S1WUP2_9CILI</name>